<reference evidence="1" key="1">
    <citation type="journal article" date="2020" name="Stud. Mycol.">
        <title>101 Dothideomycetes genomes: a test case for predicting lifestyles and emergence of pathogens.</title>
        <authorList>
            <person name="Haridas S."/>
            <person name="Albert R."/>
            <person name="Binder M."/>
            <person name="Bloem J."/>
            <person name="Labutti K."/>
            <person name="Salamov A."/>
            <person name="Andreopoulos B."/>
            <person name="Baker S."/>
            <person name="Barry K."/>
            <person name="Bills G."/>
            <person name="Bluhm B."/>
            <person name="Cannon C."/>
            <person name="Castanera R."/>
            <person name="Culley D."/>
            <person name="Daum C."/>
            <person name="Ezra D."/>
            <person name="Gonzalez J."/>
            <person name="Henrissat B."/>
            <person name="Kuo A."/>
            <person name="Liang C."/>
            <person name="Lipzen A."/>
            <person name="Lutzoni F."/>
            <person name="Magnuson J."/>
            <person name="Mondo S."/>
            <person name="Nolan M."/>
            <person name="Ohm R."/>
            <person name="Pangilinan J."/>
            <person name="Park H.-J."/>
            <person name="Ramirez L."/>
            <person name="Alfaro M."/>
            <person name="Sun H."/>
            <person name="Tritt A."/>
            <person name="Yoshinaga Y."/>
            <person name="Zwiers L.-H."/>
            <person name="Turgeon B."/>
            <person name="Goodwin S."/>
            <person name="Spatafora J."/>
            <person name="Crous P."/>
            <person name="Grigoriev I."/>
        </authorList>
    </citation>
    <scope>NUCLEOTIDE SEQUENCE</scope>
    <source>
        <strain evidence="1">CBS 675.92</strain>
    </source>
</reference>
<name>A0A6A5U4E5_9PLEO</name>
<dbReference type="EMBL" id="ML976983">
    <property type="protein sequence ID" value="KAF1960013.1"/>
    <property type="molecule type" value="Genomic_DNA"/>
</dbReference>
<sequence length="184" mass="20884">GLPHTEPPVLGNKGTLFTFASPLHRRVAYRRLFPGLEPDAIFENLSLRQLCINAIARFNPHAIQSRRHSKSDKNWGIPEATFQDELYFCLSLELHYIPILSEYCHSKAGRIDFYVSDRKWGIEVLQSGGTAEIANHTARFAPGGNYQQWGMNDYIILSFCSRDVLRTVTVEGKLPCDLSLSLHH</sequence>
<dbReference type="AlphaFoldDB" id="A0A6A5U4E5"/>
<accession>A0A6A5U4E5</accession>
<evidence type="ECO:0000313" key="1">
    <source>
        <dbReference type="EMBL" id="KAF1960013.1"/>
    </source>
</evidence>
<evidence type="ECO:0000313" key="2">
    <source>
        <dbReference type="Proteomes" id="UP000800035"/>
    </source>
</evidence>
<dbReference type="OrthoDB" id="2364732at2759"/>
<gene>
    <name evidence="1" type="ORF">CC80DRAFT_404960</name>
</gene>
<proteinExistence type="predicted"/>
<feature type="non-terminal residue" evidence="1">
    <location>
        <position position="1"/>
    </location>
</feature>
<protein>
    <submittedName>
        <fullName evidence="1">Uncharacterized protein</fullName>
    </submittedName>
</protein>
<organism evidence="1 2">
    <name type="scientific">Byssothecium circinans</name>
    <dbReference type="NCBI Taxonomy" id="147558"/>
    <lineage>
        <taxon>Eukaryota</taxon>
        <taxon>Fungi</taxon>
        <taxon>Dikarya</taxon>
        <taxon>Ascomycota</taxon>
        <taxon>Pezizomycotina</taxon>
        <taxon>Dothideomycetes</taxon>
        <taxon>Pleosporomycetidae</taxon>
        <taxon>Pleosporales</taxon>
        <taxon>Massarineae</taxon>
        <taxon>Massarinaceae</taxon>
        <taxon>Byssothecium</taxon>
    </lineage>
</organism>
<dbReference type="Proteomes" id="UP000800035">
    <property type="component" value="Unassembled WGS sequence"/>
</dbReference>
<keyword evidence="2" id="KW-1185">Reference proteome</keyword>